<feature type="domain" description="Bacterial sugar transferase" evidence="3">
    <location>
        <begin position="15"/>
        <end position="192"/>
    </location>
</feature>
<sequence>MKAFLKKWLAPIKFKRLFDIIASFFALIILSPLFLVICVINLFTPDTKVFFTHERRGRKGKPFKIYKFQTMKNNTPNCATGELENPEQYITKLGRVLRRTSLDELPQLWNILKGDMSFVGPRPLISSEIRAHRLRLEYGVYRFRPGLTGLAQVKGRDSISLMKKMKYDKEYCDNWSLKLDLKILLESVRVCIKQEGFHEGIFHRR</sequence>
<dbReference type="Pfam" id="PF02397">
    <property type="entry name" value="Bac_transf"/>
    <property type="match status" value="1"/>
</dbReference>
<accession>A0A9D1RDM4</accession>
<gene>
    <name evidence="4" type="ORF">IAA48_01420</name>
</gene>
<evidence type="ECO:0000256" key="2">
    <source>
        <dbReference type="SAM" id="Phobius"/>
    </source>
</evidence>
<dbReference type="PANTHER" id="PTHR30576:SF8">
    <property type="entry name" value="UNDECAPRENYL-PHOSPHATE GALACTOSE PHOSPHOTRANSFERASE"/>
    <property type="match status" value="1"/>
</dbReference>
<dbReference type="Proteomes" id="UP000824205">
    <property type="component" value="Unassembled WGS sequence"/>
</dbReference>
<dbReference type="GO" id="GO:0016780">
    <property type="term" value="F:phosphotransferase activity, for other substituted phosphate groups"/>
    <property type="evidence" value="ECO:0007669"/>
    <property type="project" value="TreeGrafter"/>
</dbReference>
<comment type="caution">
    <text evidence="4">The sequence shown here is derived from an EMBL/GenBank/DDBJ whole genome shotgun (WGS) entry which is preliminary data.</text>
</comment>
<proteinExistence type="inferred from homology"/>
<evidence type="ECO:0000256" key="1">
    <source>
        <dbReference type="ARBA" id="ARBA00006464"/>
    </source>
</evidence>
<protein>
    <submittedName>
        <fullName evidence="4">Sugar transferase</fullName>
    </submittedName>
</protein>
<dbReference type="AlphaFoldDB" id="A0A9D1RDM4"/>
<evidence type="ECO:0000259" key="3">
    <source>
        <dbReference type="Pfam" id="PF02397"/>
    </source>
</evidence>
<name>A0A9D1RDM4_9FIRM</name>
<dbReference type="EMBL" id="DXGE01000006">
    <property type="protein sequence ID" value="HIW85133.1"/>
    <property type="molecule type" value="Genomic_DNA"/>
</dbReference>
<keyword evidence="2" id="KW-0812">Transmembrane</keyword>
<feature type="transmembrane region" description="Helical" evidence="2">
    <location>
        <begin position="20"/>
        <end position="43"/>
    </location>
</feature>
<organism evidence="4 5">
    <name type="scientific">Candidatus Eubacterium faecipullorum</name>
    <dbReference type="NCBI Taxonomy" id="2838571"/>
    <lineage>
        <taxon>Bacteria</taxon>
        <taxon>Bacillati</taxon>
        <taxon>Bacillota</taxon>
        <taxon>Clostridia</taxon>
        <taxon>Eubacteriales</taxon>
        <taxon>Eubacteriaceae</taxon>
        <taxon>Eubacterium</taxon>
    </lineage>
</organism>
<keyword evidence="2" id="KW-1133">Transmembrane helix</keyword>
<keyword evidence="2" id="KW-0472">Membrane</keyword>
<dbReference type="InterPro" id="IPR003362">
    <property type="entry name" value="Bact_transf"/>
</dbReference>
<comment type="similarity">
    <text evidence="1">Belongs to the bacterial sugar transferase family.</text>
</comment>
<evidence type="ECO:0000313" key="5">
    <source>
        <dbReference type="Proteomes" id="UP000824205"/>
    </source>
</evidence>
<evidence type="ECO:0000313" key="4">
    <source>
        <dbReference type="EMBL" id="HIW85133.1"/>
    </source>
</evidence>
<reference evidence="4" key="1">
    <citation type="journal article" date="2021" name="PeerJ">
        <title>Extensive microbial diversity within the chicken gut microbiome revealed by metagenomics and culture.</title>
        <authorList>
            <person name="Gilroy R."/>
            <person name="Ravi A."/>
            <person name="Getino M."/>
            <person name="Pursley I."/>
            <person name="Horton D.L."/>
            <person name="Alikhan N.F."/>
            <person name="Baker D."/>
            <person name="Gharbi K."/>
            <person name="Hall N."/>
            <person name="Watson M."/>
            <person name="Adriaenssens E.M."/>
            <person name="Foster-Nyarko E."/>
            <person name="Jarju S."/>
            <person name="Secka A."/>
            <person name="Antonio M."/>
            <person name="Oren A."/>
            <person name="Chaudhuri R.R."/>
            <person name="La Ragione R."/>
            <person name="Hildebrand F."/>
            <person name="Pallen M.J."/>
        </authorList>
    </citation>
    <scope>NUCLEOTIDE SEQUENCE</scope>
    <source>
        <strain evidence="4">421</strain>
    </source>
</reference>
<dbReference type="PANTHER" id="PTHR30576">
    <property type="entry name" value="COLANIC BIOSYNTHESIS UDP-GLUCOSE LIPID CARRIER TRANSFERASE"/>
    <property type="match status" value="1"/>
</dbReference>
<keyword evidence="4" id="KW-0808">Transferase</keyword>
<reference evidence="4" key="2">
    <citation type="submission" date="2021-04" db="EMBL/GenBank/DDBJ databases">
        <authorList>
            <person name="Gilroy R."/>
        </authorList>
    </citation>
    <scope>NUCLEOTIDE SEQUENCE</scope>
    <source>
        <strain evidence="4">421</strain>
    </source>
</reference>